<dbReference type="InterPro" id="IPR000560">
    <property type="entry name" value="His_Pase_clade-2"/>
</dbReference>
<dbReference type="Gene3D" id="3.40.50.1240">
    <property type="entry name" value="Phosphoglycerate mutase-like"/>
    <property type="match status" value="1"/>
</dbReference>
<evidence type="ECO:0000313" key="2">
    <source>
        <dbReference type="WBParaSite" id="ALUE_0000064001-mRNA-1"/>
    </source>
</evidence>
<reference evidence="2" key="1">
    <citation type="submission" date="2017-02" db="UniProtKB">
        <authorList>
            <consortium name="WormBaseParasite"/>
        </authorList>
    </citation>
    <scope>IDENTIFICATION</scope>
</reference>
<name>A0A0M3HGJ5_ASCLU</name>
<accession>A0A0M3HGJ5</accession>
<dbReference type="AlphaFoldDB" id="A0A0M3HGJ5"/>
<organism evidence="1 2">
    <name type="scientific">Ascaris lumbricoides</name>
    <name type="common">Giant roundworm</name>
    <dbReference type="NCBI Taxonomy" id="6252"/>
    <lineage>
        <taxon>Eukaryota</taxon>
        <taxon>Metazoa</taxon>
        <taxon>Ecdysozoa</taxon>
        <taxon>Nematoda</taxon>
        <taxon>Chromadorea</taxon>
        <taxon>Rhabditida</taxon>
        <taxon>Spirurina</taxon>
        <taxon>Ascaridomorpha</taxon>
        <taxon>Ascaridoidea</taxon>
        <taxon>Ascarididae</taxon>
        <taxon>Ascaris</taxon>
    </lineage>
</organism>
<dbReference type="WBParaSite" id="ALUE_0000064001-mRNA-1">
    <property type="protein sequence ID" value="ALUE_0000064001-mRNA-1"/>
    <property type="gene ID" value="ALUE_0000064001"/>
</dbReference>
<keyword evidence="1" id="KW-1185">Reference proteome</keyword>
<evidence type="ECO:0000313" key="1">
    <source>
        <dbReference type="Proteomes" id="UP000036681"/>
    </source>
</evidence>
<dbReference type="GO" id="GO:0016791">
    <property type="term" value="F:phosphatase activity"/>
    <property type="evidence" value="ECO:0007669"/>
    <property type="project" value="UniProtKB-ARBA"/>
</dbReference>
<protein>
    <submittedName>
        <fullName evidence="2">Glyco_hydro_92 domain-containing protein</fullName>
    </submittedName>
</protein>
<dbReference type="SUPFAM" id="SSF53254">
    <property type="entry name" value="Phosphoglycerate mutase-like"/>
    <property type="match status" value="1"/>
</dbReference>
<dbReference type="InterPro" id="IPR029033">
    <property type="entry name" value="His_PPase_superfam"/>
</dbReference>
<dbReference type="Proteomes" id="UP000036681">
    <property type="component" value="Unplaced"/>
</dbReference>
<proteinExistence type="predicted"/>
<sequence>MNFLSPSYKQDEIYMRSTDVNLTLQSAYANLLGMYFNRSAHKVDVNYPGIDGWPNGFVPVAAHTILRNLDHVIFSIFIFRNFIFHTCLELSTISQL</sequence>
<dbReference type="Pfam" id="PF00328">
    <property type="entry name" value="His_Phos_2"/>
    <property type="match status" value="1"/>
</dbReference>